<feature type="compositionally biased region" description="Polar residues" evidence="6">
    <location>
        <begin position="426"/>
        <end position="436"/>
    </location>
</feature>
<feature type="compositionally biased region" description="Basic and acidic residues" evidence="6">
    <location>
        <begin position="613"/>
        <end position="632"/>
    </location>
</feature>
<dbReference type="PANTHER" id="PTHR46904:SF1">
    <property type="entry name" value="CENTROMERE PROTEIN T"/>
    <property type="match status" value="1"/>
</dbReference>
<dbReference type="EMBL" id="JAAAXW010000026">
    <property type="protein sequence ID" value="KAF9548755.1"/>
    <property type="molecule type" value="Genomic_DNA"/>
</dbReference>
<evidence type="ECO:0000256" key="5">
    <source>
        <dbReference type="ARBA" id="ARBA00023242"/>
    </source>
</evidence>
<dbReference type="AlphaFoldDB" id="A0A9P6K6M4"/>
<dbReference type="GO" id="GO:0000278">
    <property type="term" value="P:mitotic cell cycle"/>
    <property type="evidence" value="ECO:0007669"/>
    <property type="project" value="TreeGrafter"/>
</dbReference>
<proteinExistence type="inferred from homology"/>
<evidence type="ECO:0000259" key="7">
    <source>
        <dbReference type="Pfam" id="PF15511"/>
    </source>
</evidence>
<feature type="compositionally biased region" description="Acidic residues" evidence="6">
    <location>
        <begin position="654"/>
        <end position="676"/>
    </location>
</feature>
<dbReference type="GO" id="GO:0007059">
    <property type="term" value="P:chromosome segregation"/>
    <property type="evidence" value="ECO:0007669"/>
    <property type="project" value="TreeGrafter"/>
</dbReference>
<evidence type="ECO:0000256" key="3">
    <source>
        <dbReference type="ARBA" id="ARBA00010137"/>
    </source>
</evidence>
<evidence type="ECO:0000256" key="4">
    <source>
        <dbReference type="ARBA" id="ARBA00022454"/>
    </source>
</evidence>
<feature type="region of interest" description="Disordered" evidence="6">
    <location>
        <begin position="613"/>
        <end position="701"/>
    </location>
</feature>
<feature type="domain" description="CENP-T/Histone H4 histone fold" evidence="7">
    <location>
        <begin position="857"/>
        <end position="952"/>
    </location>
</feature>
<dbReference type="InterPro" id="IPR009072">
    <property type="entry name" value="Histone-fold"/>
</dbReference>
<protein>
    <recommendedName>
        <fullName evidence="7">CENP-T/Histone H4 histone fold domain-containing protein</fullName>
    </recommendedName>
</protein>
<dbReference type="GO" id="GO:0005634">
    <property type="term" value="C:nucleus"/>
    <property type="evidence" value="ECO:0007669"/>
    <property type="project" value="UniProtKB-SubCell"/>
</dbReference>
<keyword evidence="5" id="KW-0539">Nucleus</keyword>
<evidence type="ECO:0000313" key="9">
    <source>
        <dbReference type="Proteomes" id="UP000723463"/>
    </source>
</evidence>
<dbReference type="GO" id="GO:0003677">
    <property type="term" value="F:DNA binding"/>
    <property type="evidence" value="ECO:0007669"/>
    <property type="project" value="InterPro"/>
</dbReference>
<dbReference type="GO" id="GO:0000776">
    <property type="term" value="C:kinetochore"/>
    <property type="evidence" value="ECO:0007669"/>
    <property type="project" value="InterPro"/>
</dbReference>
<comment type="similarity">
    <text evidence="3">Belongs to the CENP-T/CNN1 family.</text>
</comment>
<gene>
    <name evidence="8" type="ORF">EC957_005689</name>
</gene>
<dbReference type="InterPro" id="IPR028255">
    <property type="entry name" value="CENP-T"/>
</dbReference>
<keyword evidence="4" id="KW-0158">Chromosome</keyword>
<dbReference type="InterPro" id="IPR035425">
    <property type="entry name" value="CENP-T/H4_C"/>
</dbReference>
<feature type="region of interest" description="Disordered" evidence="6">
    <location>
        <begin position="537"/>
        <end position="562"/>
    </location>
</feature>
<dbReference type="Pfam" id="PF15511">
    <property type="entry name" value="CENP-T_C"/>
    <property type="match status" value="1"/>
</dbReference>
<dbReference type="SUPFAM" id="SSF47113">
    <property type="entry name" value="Histone-fold"/>
    <property type="match status" value="1"/>
</dbReference>
<organism evidence="8 9">
    <name type="scientific">Mortierella hygrophila</name>
    <dbReference type="NCBI Taxonomy" id="979708"/>
    <lineage>
        <taxon>Eukaryota</taxon>
        <taxon>Fungi</taxon>
        <taxon>Fungi incertae sedis</taxon>
        <taxon>Mucoromycota</taxon>
        <taxon>Mortierellomycotina</taxon>
        <taxon>Mortierellomycetes</taxon>
        <taxon>Mortierellales</taxon>
        <taxon>Mortierellaceae</taxon>
        <taxon>Mortierella</taxon>
    </lineage>
</organism>
<feature type="region of interest" description="Disordered" evidence="6">
    <location>
        <begin position="1"/>
        <end position="21"/>
    </location>
</feature>
<dbReference type="PANTHER" id="PTHR46904">
    <property type="entry name" value="CENTROMERE PROTEIN T"/>
    <property type="match status" value="1"/>
</dbReference>
<feature type="compositionally biased region" description="Basic and acidic residues" evidence="6">
    <location>
        <begin position="640"/>
        <end position="653"/>
    </location>
</feature>
<dbReference type="GO" id="GO:0051382">
    <property type="term" value="P:kinetochore assembly"/>
    <property type="evidence" value="ECO:0007669"/>
    <property type="project" value="InterPro"/>
</dbReference>
<feature type="region of interest" description="Disordered" evidence="6">
    <location>
        <begin position="393"/>
        <end position="491"/>
    </location>
</feature>
<feature type="region of interest" description="Disordered" evidence="6">
    <location>
        <begin position="146"/>
        <end position="192"/>
    </location>
</feature>
<keyword evidence="9" id="KW-1185">Reference proteome</keyword>
<comment type="subcellular location">
    <subcellularLocation>
        <location evidence="2">Chromosome</location>
    </subcellularLocation>
    <subcellularLocation>
        <location evidence="1">Nucleus</location>
    </subcellularLocation>
</comment>
<feature type="compositionally biased region" description="Basic and acidic residues" evidence="6">
    <location>
        <begin position="413"/>
        <end position="424"/>
    </location>
</feature>
<evidence type="ECO:0000256" key="6">
    <source>
        <dbReference type="SAM" id="MobiDB-lite"/>
    </source>
</evidence>
<dbReference type="Gene3D" id="1.10.20.10">
    <property type="entry name" value="Histone, subunit A"/>
    <property type="match status" value="1"/>
</dbReference>
<dbReference type="GO" id="GO:0046982">
    <property type="term" value="F:protein heterodimerization activity"/>
    <property type="evidence" value="ECO:0007669"/>
    <property type="project" value="InterPro"/>
</dbReference>
<accession>A0A9P6K6M4</accession>
<name>A0A9P6K6M4_9FUNG</name>
<comment type="caution">
    <text evidence="8">The sequence shown here is derived from an EMBL/GenBank/DDBJ whole genome shotgun (WGS) entry which is preliminary data.</text>
</comment>
<evidence type="ECO:0000313" key="8">
    <source>
        <dbReference type="EMBL" id="KAF9548755.1"/>
    </source>
</evidence>
<evidence type="ECO:0000256" key="2">
    <source>
        <dbReference type="ARBA" id="ARBA00004286"/>
    </source>
</evidence>
<reference evidence="8" key="1">
    <citation type="journal article" date="2020" name="Fungal Divers.">
        <title>Resolving the Mortierellaceae phylogeny through synthesis of multi-gene phylogenetics and phylogenomics.</title>
        <authorList>
            <person name="Vandepol N."/>
            <person name="Liber J."/>
            <person name="Desiro A."/>
            <person name="Na H."/>
            <person name="Kennedy M."/>
            <person name="Barry K."/>
            <person name="Grigoriev I.V."/>
            <person name="Miller A.N."/>
            <person name="O'Donnell K."/>
            <person name="Stajich J.E."/>
            <person name="Bonito G."/>
        </authorList>
    </citation>
    <scope>NUCLEOTIDE SEQUENCE</scope>
    <source>
        <strain evidence="8">NRRL 2591</strain>
    </source>
</reference>
<dbReference type="CDD" id="cd22920">
    <property type="entry name" value="HFD_CENP-T"/>
    <property type="match status" value="1"/>
</dbReference>
<sequence length="964" mass="107421">MFSIHRTNTTESHESSSGIQQNLADERIHADSENNPFLVTRPFVQGRPTPRSTTTKSGLRRPDYGPMQSHVLMKQSTATTHVVSRRTLVDESLIEAMMQTTLRVPGTGSTSVTTASHKNDDVANNQRTTVEVSREPSVWDDSLFPAIDTSEFANPPQTPRRESRALSMAPESGRRTPRRRRSRSSNQHLRTTPIKALADANEARVNRLIMEANKRGRVGRDKHSPMGILRQLSRIPGFNPTPKPSPDREPIPGSANWRKLTPRSTRTKHIDMSGSIDNPFKSLSINKDSYRDTELTSRSTDPTPRSVDRAGMSTAKRRALDRFMDDNPFLTSEDYNRMWDEEVDMARNQLVNSRESFGLTFSGGDGELLLGDDDTRDLSLAAQDLTDQFFAQTQRERSQGVMDIGDITGHSGKGFDDPEARESVEDQIQGSSNQLRGAQGSVDASGAIISTRISGLLRPTDPSGSFEGELRGSEYDARDPSGRKQSGFVGSDDVQVAGVGRQGQDKDMDVDLNDGWEDIPDDELTQDFLSQLESQAFATTDPASGVNEEDGSRGTGEGWDHSADRVDAVDAEIMDKEGQGLATFDNDLDMAAVNDDEQEVGFARLDYLTQDVDEHLGDADGLPRDVERRSPDANEQLGETEVKSLGADEKLGEADEQLDESEVQNLDLDEQLDEADVQNPDVVEQPDDAEEGHRDDEEQNLDVNEQLDIEEQHDEADRQKLGDDEQLDLVEQLDDADGQNLDVDEQLDGVDGQKPDVNEQNQDIPAAAVGDEEGPLFINGDKGDMVPRSDIEYEDGYMNVHEEDHIEQQEHEEQHGKSGVEYFDDFPSELGIMSNGNILRTTAPPKPRKIVRRSRSGIAIPSMPTSLQKQLVHTFSTARMSREAMDVILEGSHLFFEQTSNDLAAYAEHAGRRTVDETDVELLMKRLRILHDKVSMESLLQRYLPRELRDKVLFPDDMPSARRR</sequence>
<feature type="region of interest" description="Disordered" evidence="6">
    <location>
        <begin position="233"/>
        <end position="314"/>
    </location>
</feature>
<feature type="region of interest" description="Disordered" evidence="6">
    <location>
        <begin position="40"/>
        <end position="66"/>
    </location>
</feature>
<dbReference type="Proteomes" id="UP000723463">
    <property type="component" value="Unassembled WGS sequence"/>
</dbReference>
<feature type="compositionally biased region" description="Basic and acidic residues" evidence="6">
    <location>
        <begin position="468"/>
        <end position="482"/>
    </location>
</feature>
<evidence type="ECO:0000256" key="1">
    <source>
        <dbReference type="ARBA" id="ARBA00004123"/>
    </source>
</evidence>